<reference evidence="1" key="2">
    <citation type="submission" date="2021-09" db="EMBL/GenBank/DDBJ databases">
        <authorList>
            <person name="Gilroy R."/>
        </authorList>
    </citation>
    <scope>NUCLEOTIDE SEQUENCE</scope>
    <source>
        <strain evidence="1">ChiSjej5B23-16112</strain>
    </source>
</reference>
<dbReference type="Proteomes" id="UP000769156">
    <property type="component" value="Unassembled WGS sequence"/>
</dbReference>
<evidence type="ECO:0000313" key="1">
    <source>
        <dbReference type="EMBL" id="HJF94583.1"/>
    </source>
</evidence>
<name>A0A921LER4_9FIRM</name>
<dbReference type="EMBL" id="DYVY01000115">
    <property type="protein sequence ID" value="HJF94583.1"/>
    <property type="molecule type" value="Genomic_DNA"/>
</dbReference>
<dbReference type="GO" id="GO:0003964">
    <property type="term" value="F:RNA-directed DNA polymerase activity"/>
    <property type="evidence" value="ECO:0007669"/>
    <property type="project" value="UniProtKB-KW"/>
</dbReference>
<keyword evidence="1" id="KW-0548">Nucleotidyltransferase</keyword>
<keyword evidence="1" id="KW-0808">Transferase</keyword>
<dbReference type="AlphaFoldDB" id="A0A921LER4"/>
<keyword evidence="1" id="KW-0695">RNA-directed DNA polymerase</keyword>
<organism evidence="1 2">
    <name type="scientific">Lachnoclostridium phocaeense</name>
    <dbReference type="NCBI Taxonomy" id="1871021"/>
    <lineage>
        <taxon>Bacteria</taxon>
        <taxon>Bacillati</taxon>
        <taxon>Bacillota</taxon>
        <taxon>Clostridia</taxon>
        <taxon>Lachnospirales</taxon>
        <taxon>Lachnospiraceae</taxon>
    </lineage>
</organism>
<proteinExistence type="predicted"/>
<sequence>LRVIIWKQWKEPSKRQWGLQKLGIGKDLARLTAYCGDRYYWVVTKTCVGRAISKEVLARAGLVSCLDYYNERHALKLC</sequence>
<accession>A0A921LER4</accession>
<gene>
    <name evidence="1" type="ORF">K8V82_07305</name>
</gene>
<comment type="caution">
    <text evidence="1">The sequence shown here is derived from an EMBL/GenBank/DDBJ whole genome shotgun (WGS) entry which is preliminary data.</text>
</comment>
<protein>
    <submittedName>
        <fullName evidence="1">Group II intron reverse transcriptase/maturase</fullName>
    </submittedName>
</protein>
<feature type="non-terminal residue" evidence="1">
    <location>
        <position position="1"/>
    </location>
</feature>
<evidence type="ECO:0000313" key="2">
    <source>
        <dbReference type="Proteomes" id="UP000769156"/>
    </source>
</evidence>
<reference evidence="1" key="1">
    <citation type="journal article" date="2021" name="PeerJ">
        <title>Extensive microbial diversity within the chicken gut microbiome revealed by metagenomics and culture.</title>
        <authorList>
            <person name="Gilroy R."/>
            <person name="Ravi A."/>
            <person name="Getino M."/>
            <person name="Pursley I."/>
            <person name="Horton D.L."/>
            <person name="Alikhan N.F."/>
            <person name="Baker D."/>
            <person name="Gharbi K."/>
            <person name="Hall N."/>
            <person name="Watson M."/>
            <person name="Adriaenssens E.M."/>
            <person name="Foster-Nyarko E."/>
            <person name="Jarju S."/>
            <person name="Secka A."/>
            <person name="Antonio M."/>
            <person name="Oren A."/>
            <person name="Chaudhuri R.R."/>
            <person name="La Ragione R."/>
            <person name="Hildebrand F."/>
            <person name="Pallen M.J."/>
        </authorList>
    </citation>
    <scope>NUCLEOTIDE SEQUENCE</scope>
    <source>
        <strain evidence="1">ChiSjej5B23-16112</strain>
    </source>
</reference>